<dbReference type="RefSeq" id="XP_040660256.1">
    <property type="nucleotide sequence ID" value="XM_040799373.1"/>
</dbReference>
<name>A0A151GUW3_DRECN</name>
<evidence type="ECO:0000256" key="2">
    <source>
        <dbReference type="SAM" id="Phobius"/>
    </source>
</evidence>
<dbReference type="InterPro" id="IPR000757">
    <property type="entry name" value="Beta-glucanase-like"/>
</dbReference>
<dbReference type="STRING" id="98403.A0A151GUW3"/>
<keyword evidence="2" id="KW-0472">Membrane</keyword>
<sequence length="481" mass="53783">MDQERYGNGPCFGRPVVASASTSATMTPLRPGTPNTDNSRNPSGDNDTSSSHRRGAGGHQDDSRPSSSYGSSSAVGSRFEERSQRYFHSRRVRKGEVDKAWLEKKEGKERWVTILPILGILVGLGISGFLVYDGLSSVVHHKYCPVMDETFDGGLNGDVWTKEVSVGGFGNGEFEQTTGGDENVLVQDGRLVIRATLQEADKVEKDHVIDLLRDGTCTSKDWYGCVAATNTTSGNSSIVPPTKSGRVNTKKGARLKYGRVEVTARLPEGDWLWPSIWMMPVRDTYGAWPSSGEIDIMESRGNNWTYEQGGNDVVSSALHWGPDAANDAWWRTNNRRKALRTTYGSGFNTFGLEWSQKYLFTYVNSRLLQVLYTNFDRPMWERGRFPALGANGTRLADVWSQSGRDNTPFDQEFYLIIHLGVGGTNGWFQDGKSAKPWLDQSKNAKKDFWNARESWLPTWKRPQLEVSRVVMMQQCDGNEEL</sequence>
<keyword evidence="5" id="KW-1185">Reference proteome</keyword>
<keyword evidence="2" id="KW-1133">Transmembrane helix</keyword>
<dbReference type="InParanoid" id="A0A151GUW3"/>
<dbReference type="AlphaFoldDB" id="A0A151GUW3"/>
<dbReference type="PANTHER" id="PTHR10963">
    <property type="entry name" value="GLYCOSYL HYDROLASE-RELATED"/>
    <property type="match status" value="1"/>
</dbReference>
<evidence type="ECO:0000259" key="3">
    <source>
        <dbReference type="PROSITE" id="PS51762"/>
    </source>
</evidence>
<dbReference type="Proteomes" id="UP000076580">
    <property type="component" value="Chromosome 01"/>
</dbReference>
<organism evidence="4 5">
    <name type="scientific">Drechmeria coniospora</name>
    <name type="common">Nematophagous fungus</name>
    <name type="synonym">Meria coniospora</name>
    <dbReference type="NCBI Taxonomy" id="98403"/>
    <lineage>
        <taxon>Eukaryota</taxon>
        <taxon>Fungi</taxon>
        <taxon>Dikarya</taxon>
        <taxon>Ascomycota</taxon>
        <taxon>Pezizomycotina</taxon>
        <taxon>Sordariomycetes</taxon>
        <taxon>Hypocreomycetidae</taxon>
        <taxon>Hypocreales</taxon>
        <taxon>Ophiocordycipitaceae</taxon>
        <taxon>Drechmeria</taxon>
    </lineage>
</organism>
<dbReference type="OrthoDB" id="4781at2759"/>
<dbReference type="PROSITE" id="PS51762">
    <property type="entry name" value="GH16_2"/>
    <property type="match status" value="1"/>
</dbReference>
<feature type="transmembrane region" description="Helical" evidence="2">
    <location>
        <begin position="111"/>
        <end position="132"/>
    </location>
</feature>
<evidence type="ECO:0000313" key="4">
    <source>
        <dbReference type="EMBL" id="KYK60904.1"/>
    </source>
</evidence>
<protein>
    <submittedName>
        <fullName evidence="4">Glucan 1,3-beta-glucosidase</fullName>
    </submittedName>
</protein>
<dbReference type="InterPro" id="IPR050546">
    <property type="entry name" value="Glycosyl_Hydrlase_16"/>
</dbReference>
<accession>A0A151GUW3</accession>
<proteinExistence type="predicted"/>
<gene>
    <name evidence="4" type="ORF">DCS_02043</name>
</gene>
<feature type="compositionally biased region" description="Low complexity" evidence="1">
    <location>
        <begin position="65"/>
        <end position="77"/>
    </location>
</feature>
<dbReference type="Pfam" id="PF00722">
    <property type="entry name" value="Glyco_hydro_16"/>
    <property type="match status" value="1"/>
</dbReference>
<comment type="caution">
    <text evidence="4">The sequence shown here is derived from an EMBL/GenBank/DDBJ whole genome shotgun (WGS) entry which is preliminary data.</text>
</comment>
<feature type="compositionally biased region" description="Polar residues" evidence="1">
    <location>
        <begin position="33"/>
        <end position="49"/>
    </location>
</feature>
<dbReference type="InterPro" id="IPR013320">
    <property type="entry name" value="ConA-like_dom_sf"/>
</dbReference>
<evidence type="ECO:0000256" key="1">
    <source>
        <dbReference type="SAM" id="MobiDB-lite"/>
    </source>
</evidence>
<feature type="region of interest" description="Disordered" evidence="1">
    <location>
        <begin position="1"/>
        <end position="77"/>
    </location>
</feature>
<keyword evidence="2" id="KW-0812">Transmembrane</keyword>
<dbReference type="SUPFAM" id="SSF49899">
    <property type="entry name" value="Concanavalin A-like lectins/glucanases"/>
    <property type="match status" value="1"/>
</dbReference>
<reference evidence="4 5" key="1">
    <citation type="journal article" date="2016" name="Sci. Rep.">
        <title>Insights into Adaptations to a Near-Obligate Nematode Endoparasitic Lifestyle from the Finished Genome of Drechmeria coniospora.</title>
        <authorList>
            <person name="Zhang L."/>
            <person name="Zhou Z."/>
            <person name="Guo Q."/>
            <person name="Fokkens L."/>
            <person name="Miskei M."/>
            <person name="Pocsi I."/>
            <person name="Zhang W."/>
            <person name="Chen M."/>
            <person name="Wang L."/>
            <person name="Sun Y."/>
            <person name="Donzelli B.G."/>
            <person name="Gibson D.M."/>
            <person name="Nelson D.R."/>
            <person name="Luo J.G."/>
            <person name="Rep M."/>
            <person name="Liu H."/>
            <person name="Yang S."/>
            <person name="Wang J."/>
            <person name="Krasnoff S.B."/>
            <person name="Xu Y."/>
            <person name="Molnar I."/>
            <person name="Lin M."/>
        </authorList>
    </citation>
    <scope>NUCLEOTIDE SEQUENCE [LARGE SCALE GENOMIC DNA]</scope>
    <source>
        <strain evidence="4 5">ARSEF 6962</strain>
    </source>
</reference>
<dbReference type="Gene3D" id="2.60.120.200">
    <property type="match status" value="1"/>
</dbReference>
<dbReference type="PANTHER" id="PTHR10963:SF62">
    <property type="entry name" value="GLUCAN 1,3-BETA-GLUCOSIDASE"/>
    <property type="match status" value="1"/>
</dbReference>
<dbReference type="GO" id="GO:0004553">
    <property type="term" value="F:hydrolase activity, hydrolyzing O-glycosyl compounds"/>
    <property type="evidence" value="ECO:0007669"/>
    <property type="project" value="InterPro"/>
</dbReference>
<feature type="domain" description="GH16" evidence="3">
    <location>
        <begin position="139"/>
        <end position="477"/>
    </location>
</feature>
<evidence type="ECO:0000313" key="5">
    <source>
        <dbReference type="Proteomes" id="UP000076580"/>
    </source>
</evidence>
<dbReference type="GeneID" id="63714686"/>
<dbReference type="GO" id="GO:0005975">
    <property type="term" value="P:carbohydrate metabolic process"/>
    <property type="evidence" value="ECO:0007669"/>
    <property type="project" value="InterPro"/>
</dbReference>
<dbReference type="EMBL" id="LAYC01000001">
    <property type="protein sequence ID" value="KYK60904.1"/>
    <property type="molecule type" value="Genomic_DNA"/>
</dbReference>